<protein>
    <submittedName>
        <fullName evidence="1">Uncharacterized protein</fullName>
    </submittedName>
</protein>
<evidence type="ECO:0000313" key="1">
    <source>
        <dbReference type="EMBL" id="DAE03673.1"/>
    </source>
</evidence>
<proteinExistence type="predicted"/>
<reference evidence="1" key="1">
    <citation type="journal article" date="2021" name="Proc. Natl. Acad. Sci. U.S.A.">
        <title>A Catalog of Tens of Thousands of Viruses from Human Metagenomes Reveals Hidden Associations with Chronic Diseases.</title>
        <authorList>
            <person name="Tisza M.J."/>
            <person name="Buck C.B."/>
        </authorList>
    </citation>
    <scope>NUCLEOTIDE SEQUENCE</scope>
    <source>
        <strain evidence="1">CtMYJ33</strain>
    </source>
</reference>
<dbReference type="EMBL" id="BK015370">
    <property type="protein sequence ID" value="DAE03673.1"/>
    <property type="molecule type" value="Genomic_DNA"/>
</dbReference>
<sequence length="31" mass="3867">MKKYRFFDNDYRMFSYISDYTYCQAITPVSL</sequence>
<name>A0A8S5PBC5_9CAUD</name>
<organism evidence="1">
    <name type="scientific">Siphoviridae sp. ctMYJ33</name>
    <dbReference type="NCBI Taxonomy" id="2825461"/>
    <lineage>
        <taxon>Viruses</taxon>
        <taxon>Duplodnaviria</taxon>
        <taxon>Heunggongvirae</taxon>
        <taxon>Uroviricota</taxon>
        <taxon>Caudoviricetes</taxon>
    </lineage>
</organism>
<accession>A0A8S5PBC5</accession>